<evidence type="ECO:0000259" key="3">
    <source>
        <dbReference type="Pfam" id="PF25221"/>
    </source>
</evidence>
<feature type="transmembrane region" description="Helical" evidence="1">
    <location>
        <begin position="259"/>
        <end position="277"/>
    </location>
</feature>
<sequence length="401" mass="44804">MLPRPLAWVLLCLTGWVITPLAAMPRPLSPTTTVSLITCAPGTETYSLFGHSALRITDPSQGLDQVYNYGTFDFSTPNFYGRFLRGDLSYFLSATSFATFYAAYQAEQRPLTEQVLALRPAETQRAYDYLEASLASSARFYRYQFFADNCTTRLYDVIMRSVTGSVQLDSTYVPAGQTYRQLLAPYLAPSPWVKLGMNLGLGWPADRLTTFRQRLFLPTELSQAWTHTSRQHRPFVTYTRSLLTAPVLPDQPLGWGTPQQVFCSLAILLALAACLPARYDLLAAVLGRGVLAAVGLTGCLLVGLHLFSLHTPAHYNYQLLWLLPTHLFLAVTSPRHWWRPYTTGAIALLMVGSLLGYWLYYSQLMPEIGWLLGLLLGQLLLLRRQCSVVGQADIRADSLAN</sequence>
<evidence type="ECO:0000313" key="5">
    <source>
        <dbReference type="Proteomes" id="UP000317624"/>
    </source>
</evidence>
<feature type="transmembrane region" description="Helical" evidence="1">
    <location>
        <begin position="289"/>
        <end position="309"/>
    </location>
</feature>
<dbReference type="InterPro" id="IPR025178">
    <property type="entry name" value="Lnb_N"/>
</dbReference>
<keyword evidence="1" id="KW-0472">Membrane</keyword>
<dbReference type="Pfam" id="PF25221">
    <property type="entry name" value="5TMH_Lnb"/>
    <property type="match status" value="1"/>
</dbReference>
<keyword evidence="1" id="KW-0812">Transmembrane</keyword>
<feature type="domain" description="Lnb-like transmembrane" evidence="3">
    <location>
        <begin position="256"/>
        <end position="372"/>
    </location>
</feature>
<dbReference type="Pfam" id="PF13387">
    <property type="entry name" value="Lnb_N"/>
    <property type="match status" value="1"/>
</dbReference>
<feature type="domain" description="Lnb N-terminal periplasmic" evidence="2">
    <location>
        <begin position="33"/>
        <end position="183"/>
    </location>
</feature>
<feature type="transmembrane region" description="Helical" evidence="1">
    <location>
        <begin position="340"/>
        <end position="358"/>
    </location>
</feature>
<evidence type="ECO:0000313" key="4">
    <source>
        <dbReference type="EMBL" id="TVT36804.1"/>
    </source>
</evidence>
<gene>
    <name evidence="4" type="ORF">FNT36_25155</name>
</gene>
<dbReference type="Proteomes" id="UP000317624">
    <property type="component" value="Unassembled WGS sequence"/>
</dbReference>
<proteinExistence type="predicted"/>
<reference evidence="4 5" key="1">
    <citation type="submission" date="2019-07" db="EMBL/GenBank/DDBJ databases">
        <title>Hymenobacter sp. straun FUR1 Genome sequencing and assembly.</title>
        <authorList>
            <person name="Chhetri G."/>
        </authorList>
    </citation>
    <scope>NUCLEOTIDE SEQUENCE [LARGE SCALE GENOMIC DNA]</scope>
    <source>
        <strain evidence="4 5">Fur1</strain>
    </source>
</reference>
<dbReference type="RefSeq" id="WP_144853523.1">
    <property type="nucleotide sequence ID" value="NZ_VMRJ01000009.1"/>
</dbReference>
<keyword evidence="1" id="KW-1133">Transmembrane helix</keyword>
<dbReference type="OrthoDB" id="319167at2"/>
<organism evidence="4 5">
    <name type="scientific">Hymenobacter setariae</name>
    <dbReference type="NCBI Taxonomy" id="2594794"/>
    <lineage>
        <taxon>Bacteria</taxon>
        <taxon>Pseudomonadati</taxon>
        <taxon>Bacteroidota</taxon>
        <taxon>Cytophagia</taxon>
        <taxon>Cytophagales</taxon>
        <taxon>Hymenobacteraceae</taxon>
        <taxon>Hymenobacter</taxon>
    </lineage>
</organism>
<comment type="caution">
    <text evidence="4">The sequence shown here is derived from an EMBL/GenBank/DDBJ whole genome shotgun (WGS) entry which is preliminary data.</text>
</comment>
<dbReference type="AlphaFoldDB" id="A0A558BJW3"/>
<dbReference type="InterPro" id="IPR057436">
    <property type="entry name" value="5TMH_Lnb"/>
</dbReference>
<name>A0A558BJW3_9BACT</name>
<dbReference type="EMBL" id="VMRJ01000009">
    <property type="protein sequence ID" value="TVT36804.1"/>
    <property type="molecule type" value="Genomic_DNA"/>
</dbReference>
<evidence type="ECO:0000256" key="1">
    <source>
        <dbReference type="SAM" id="Phobius"/>
    </source>
</evidence>
<accession>A0A558BJW3</accession>
<evidence type="ECO:0000259" key="2">
    <source>
        <dbReference type="Pfam" id="PF13387"/>
    </source>
</evidence>
<keyword evidence="5" id="KW-1185">Reference proteome</keyword>
<protein>
    <submittedName>
        <fullName evidence="4">DUF4105 domain-containing protein</fullName>
    </submittedName>
</protein>